<proteinExistence type="predicted"/>
<keyword evidence="1" id="KW-0805">Transcription regulation</keyword>
<dbReference type="SUPFAM" id="SSF46689">
    <property type="entry name" value="Homeodomain-like"/>
    <property type="match status" value="1"/>
</dbReference>
<keyword evidence="3" id="KW-0804">Transcription</keyword>
<evidence type="ECO:0000256" key="2">
    <source>
        <dbReference type="ARBA" id="ARBA00023125"/>
    </source>
</evidence>
<sequence length="211" mass="22756">MPKIIGGSLAEHRQRTREALFGALSGLMGERGFDAISLADIASRAGIGRTAVYNHFPDKESLLLAFIEHETSAYVRSLEDSLAEVEEPVEQLRVYVRQQLALAPSYHFAPGPDLREVVSREAVQDLRSHVRQVEGLLREILTRAIQAGDIPDQDLDSVVPLVHACLSGRRGPQQEPGRSAFAAATEEFVLRAVGAPLSGPAVTAADAAQVA</sequence>
<evidence type="ECO:0000256" key="1">
    <source>
        <dbReference type="ARBA" id="ARBA00023015"/>
    </source>
</evidence>
<dbReference type="GO" id="GO:0003700">
    <property type="term" value="F:DNA-binding transcription factor activity"/>
    <property type="evidence" value="ECO:0007669"/>
    <property type="project" value="TreeGrafter"/>
</dbReference>
<comment type="caution">
    <text evidence="6">The sequence shown here is derived from an EMBL/GenBank/DDBJ whole genome shotgun (WGS) entry which is preliminary data.</text>
</comment>
<dbReference type="GO" id="GO:0000976">
    <property type="term" value="F:transcription cis-regulatory region binding"/>
    <property type="evidence" value="ECO:0007669"/>
    <property type="project" value="TreeGrafter"/>
</dbReference>
<dbReference type="InterPro" id="IPR001647">
    <property type="entry name" value="HTH_TetR"/>
</dbReference>
<evidence type="ECO:0000313" key="6">
    <source>
        <dbReference type="EMBL" id="PFG40071.1"/>
    </source>
</evidence>
<dbReference type="PANTHER" id="PTHR30055">
    <property type="entry name" value="HTH-TYPE TRANSCRIPTIONAL REGULATOR RUTR"/>
    <property type="match status" value="1"/>
</dbReference>
<reference evidence="6 7" key="1">
    <citation type="submission" date="2017-10" db="EMBL/GenBank/DDBJ databases">
        <title>Sequencing the genomes of 1000 actinobacteria strains.</title>
        <authorList>
            <person name="Klenk H.-P."/>
        </authorList>
    </citation>
    <scope>NUCLEOTIDE SEQUENCE [LARGE SCALE GENOMIC DNA]</scope>
    <source>
        <strain evidence="6 7">DSM 21838</strain>
    </source>
</reference>
<dbReference type="InterPro" id="IPR050109">
    <property type="entry name" value="HTH-type_TetR-like_transc_reg"/>
</dbReference>
<evidence type="ECO:0000259" key="5">
    <source>
        <dbReference type="PROSITE" id="PS50977"/>
    </source>
</evidence>
<dbReference type="PRINTS" id="PR00455">
    <property type="entry name" value="HTHTETR"/>
</dbReference>
<dbReference type="PROSITE" id="PS50977">
    <property type="entry name" value="HTH_TETR_2"/>
    <property type="match status" value="1"/>
</dbReference>
<feature type="DNA-binding region" description="H-T-H motif" evidence="4">
    <location>
        <begin position="37"/>
        <end position="56"/>
    </location>
</feature>
<dbReference type="PROSITE" id="PS01081">
    <property type="entry name" value="HTH_TETR_1"/>
    <property type="match status" value="1"/>
</dbReference>
<dbReference type="RefSeq" id="WP_098484059.1">
    <property type="nucleotide sequence ID" value="NZ_PDJI01000004.1"/>
</dbReference>
<feature type="domain" description="HTH tetR-type" evidence="5">
    <location>
        <begin position="14"/>
        <end position="74"/>
    </location>
</feature>
<gene>
    <name evidence="6" type="ORF">ATJ97_2591</name>
</gene>
<dbReference type="Proteomes" id="UP000222106">
    <property type="component" value="Unassembled WGS sequence"/>
</dbReference>
<dbReference type="SUPFAM" id="SSF48498">
    <property type="entry name" value="Tetracyclin repressor-like, C-terminal domain"/>
    <property type="match status" value="1"/>
</dbReference>
<evidence type="ECO:0000256" key="3">
    <source>
        <dbReference type="ARBA" id="ARBA00023163"/>
    </source>
</evidence>
<organism evidence="6 7">
    <name type="scientific">Georgenia soli</name>
    <dbReference type="NCBI Taxonomy" id="638953"/>
    <lineage>
        <taxon>Bacteria</taxon>
        <taxon>Bacillati</taxon>
        <taxon>Actinomycetota</taxon>
        <taxon>Actinomycetes</taxon>
        <taxon>Micrococcales</taxon>
        <taxon>Bogoriellaceae</taxon>
        <taxon>Georgenia</taxon>
    </lineage>
</organism>
<dbReference type="Pfam" id="PF00440">
    <property type="entry name" value="TetR_N"/>
    <property type="match status" value="1"/>
</dbReference>
<dbReference type="InterPro" id="IPR023772">
    <property type="entry name" value="DNA-bd_HTH_TetR-type_CS"/>
</dbReference>
<dbReference type="PANTHER" id="PTHR30055:SF234">
    <property type="entry name" value="HTH-TYPE TRANSCRIPTIONAL REGULATOR BETI"/>
    <property type="match status" value="1"/>
</dbReference>
<evidence type="ECO:0000256" key="4">
    <source>
        <dbReference type="PROSITE-ProRule" id="PRU00335"/>
    </source>
</evidence>
<name>A0A2A9ENF7_9MICO</name>
<keyword evidence="7" id="KW-1185">Reference proteome</keyword>
<dbReference type="OrthoDB" id="4709704at2"/>
<evidence type="ECO:0000313" key="7">
    <source>
        <dbReference type="Proteomes" id="UP000222106"/>
    </source>
</evidence>
<keyword evidence="2 4" id="KW-0238">DNA-binding</keyword>
<protein>
    <submittedName>
        <fullName evidence="6">TetR family transcriptional regulator</fullName>
    </submittedName>
</protein>
<dbReference type="EMBL" id="PDJI01000004">
    <property type="protein sequence ID" value="PFG40071.1"/>
    <property type="molecule type" value="Genomic_DNA"/>
</dbReference>
<dbReference type="AlphaFoldDB" id="A0A2A9ENF7"/>
<dbReference type="Gene3D" id="1.10.357.10">
    <property type="entry name" value="Tetracycline Repressor, domain 2"/>
    <property type="match status" value="1"/>
</dbReference>
<dbReference type="InterPro" id="IPR036271">
    <property type="entry name" value="Tet_transcr_reg_TetR-rel_C_sf"/>
</dbReference>
<dbReference type="InterPro" id="IPR009057">
    <property type="entry name" value="Homeodomain-like_sf"/>
</dbReference>
<accession>A0A2A9ENF7</accession>